<dbReference type="EMBL" id="JBDODL010000625">
    <property type="protein sequence ID" value="MES1920353.1"/>
    <property type="molecule type" value="Genomic_DNA"/>
</dbReference>
<sequence>MKMKYTFLMLVQMPLLLFSQIDRLEDINEKRLFSTKYCTKAQLNAIFKTAKINSVDNLCPTTNPIDSSCYIYCTEEFTVLNLPVPNPYAPVTCKEDGWRYYQITQQKYIEIDKNKRMFTCRTVTVADNYCPLNLDKKVLAAKFPFTGLGPDFDFVVECVKDLTKKMVVICDNKNSLLVKTSKVKFNSTCSRSFCKEDCVLENLLRLLSKNESCSCTKPLHNFGTTCSIWCNTNRQIFDLDLPVVTQIATCRGVWNVYRNANYVAVTSKNLGRCVDVISKHEVCSVAEIDHDIVRLSILAWGFTSSEAPTSVCVTSANTDIPMECRKDVIFVRSTRLKYLDVYRRRCKSPCLTANLTSAIMDRNLFSLCRDNQYPFGGKCVARCFFGTLLDSDLRSTEAELICNGEWDYLFSKVLGTLKPVTDPRFRCS</sequence>
<evidence type="ECO:0000313" key="2">
    <source>
        <dbReference type="EMBL" id="MES1920353.1"/>
    </source>
</evidence>
<feature type="non-terminal residue" evidence="2">
    <location>
        <position position="428"/>
    </location>
</feature>
<dbReference type="Proteomes" id="UP001439008">
    <property type="component" value="Unassembled WGS sequence"/>
</dbReference>
<evidence type="ECO:0000313" key="3">
    <source>
        <dbReference type="Proteomes" id="UP001439008"/>
    </source>
</evidence>
<accession>A0ABV2AL15</accession>
<proteinExistence type="predicted"/>
<name>A0ABV2AL15_9EUKA</name>
<organism evidence="2 3">
    <name type="scientific">Bonamia ostreae</name>
    <dbReference type="NCBI Taxonomy" id="126728"/>
    <lineage>
        <taxon>Eukaryota</taxon>
        <taxon>Sar</taxon>
        <taxon>Rhizaria</taxon>
        <taxon>Endomyxa</taxon>
        <taxon>Ascetosporea</taxon>
        <taxon>Haplosporida</taxon>
        <taxon>Bonamia</taxon>
    </lineage>
</organism>
<reference evidence="2 3" key="1">
    <citation type="journal article" date="2024" name="BMC Biol.">
        <title>Comparative genomics of Ascetosporea gives new insight into the evolutionary basis for animal parasitism in Rhizaria.</title>
        <authorList>
            <person name="Hiltunen Thoren M."/>
            <person name="Onut-Brannstrom I."/>
            <person name="Alfjorden A."/>
            <person name="Peckova H."/>
            <person name="Swords F."/>
            <person name="Hooper C."/>
            <person name="Holzer A.S."/>
            <person name="Bass D."/>
            <person name="Burki F."/>
        </authorList>
    </citation>
    <scope>NUCLEOTIDE SEQUENCE [LARGE SCALE GENOMIC DNA]</scope>
    <source>
        <strain evidence="2">20-A016</strain>
    </source>
</reference>
<keyword evidence="3" id="KW-1185">Reference proteome</keyword>
<gene>
    <name evidence="2" type="ORF">MHBO_002031</name>
</gene>
<feature type="chain" id="PRO_5046592991" evidence="1">
    <location>
        <begin position="20"/>
        <end position="428"/>
    </location>
</feature>
<comment type="caution">
    <text evidence="2">The sequence shown here is derived from an EMBL/GenBank/DDBJ whole genome shotgun (WGS) entry which is preliminary data.</text>
</comment>
<keyword evidence="1" id="KW-0732">Signal</keyword>
<protein>
    <submittedName>
        <fullName evidence="2">Uncharacterized protein</fullName>
    </submittedName>
</protein>
<evidence type="ECO:0000256" key="1">
    <source>
        <dbReference type="SAM" id="SignalP"/>
    </source>
</evidence>
<feature type="signal peptide" evidence="1">
    <location>
        <begin position="1"/>
        <end position="19"/>
    </location>
</feature>